<evidence type="ECO:0000256" key="6">
    <source>
        <dbReference type="ARBA" id="ARBA00022837"/>
    </source>
</evidence>
<gene>
    <name evidence="11" type="ORF">Ahy_B06g080266</name>
</gene>
<dbReference type="FunFam" id="3.40.20.10:FF:000002">
    <property type="entry name" value="Gelsolin"/>
    <property type="match status" value="1"/>
</dbReference>
<comment type="similarity">
    <text evidence="2">Belongs to the villin/gelsolin family.</text>
</comment>
<dbReference type="InterPro" id="IPR029006">
    <property type="entry name" value="ADF-H/Gelsolin-like_dom_sf"/>
</dbReference>
<keyword evidence="5" id="KW-0677">Repeat</keyword>
<dbReference type="Proteomes" id="UP000289738">
    <property type="component" value="Chromosome B06"/>
</dbReference>
<dbReference type="CDD" id="cd11290">
    <property type="entry name" value="gelsolin_S1_like"/>
    <property type="match status" value="1"/>
</dbReference>
<accession>A0A444YHP5</accession>
<dbReference type="CDD" id="cd11292">
    <property type="entry name" value="gelsolin_S3_like"/>
    <property type="match status" value="1"/>
</dbReference>
<proteinExistence type="inferred from homology"/>
<evidence type="ECO:0000259" key="10">
    <source>
        <dbReference type="PROSITE" id="PS51089"/>
    </source>
</evidence>
<dbReference type="PROSITE" id="PS51089">
    <property type="entry name" value="HP"/>
    <property type="match status" value="1"/>
</dbReference>
<dbReference type="FunFam" id="3.40.20.10:FF:000028">
    <property type="entry name" value="Villin-like 1"/>
    <property type="match status" value="1"/>
</dbReference>
<dbReference type="GO" id="GO:0005856">
    <property type="term" value="C:cytoskeleton"/>
    <property type="evidence" value="ECO:0007669"/>
    <property type="project" value="UniProtKB-SubCell"/>
</dbReference>
<dbReference type="Pfam" id="PF00626">
    <property type="entry name" value="Gelsolin"/>
    <property type="match status" value="6"/>
</dbReference>
<sequence length="967" mass="106781">MNCSGTEIWRIENFQPVPLPKSEYGKFYMGDSYIILQTTQGKGGTYFYDIHFWIGKDTSQDEAGTAAIKTIELDASLGGRAVQHREIQGHESDKFLSYFKPCIIPLEGGVASGFKKPEEEEFETRLYVCKGKRVVRMKQVPFARSSLNHDDVFILDSQNKIYQFNGANSNIQERAKALEVIQYLKEKYHEGKCNVAIVDDGKLDTESDSGEFWVLFGGFAPIGKKVVSDDDIIPETTPAQLFSIADGEVKPVEGELSKSLLDNSKCYLLDCGAEVFIWVGRVTQVEERKAACLAAEDFLTSQKRPKSTRITRVIQGYEPHSFKSNFDSWPSGSSNTGAEDGRGKVAALLKQQGIGVKGMTKSAPVNEEIPPLLEGGGKLEVWQINRSAKTPLPKEDIGKFYSGDCYIVLYTYHSGERKEDYYLCCWFGKDSIEEDQRMASRLANTMFSSLKGRPVQGRIFEGKEPPQFVALFQPMVVLKGGLSSGYKKLVADKGLQDETYTAESVALIRISRTAIHNNNAVQVDAVAASLNSAECFVLQSGSTMFTWHGNQSSFEQQQLAAKVAEFLKPGVALKHAKEGTESSAFWFALGGKQSYTSKKVNNDIIREPHLFSFSFNRGKFQVEEVYNFSQDDLLTEDILILDTHAEVFVWIGQSVDPKEKQNAFEIGQSYIDKAVSLEGLSPRVPLYKVTEGNEPCFFTTYFPWDHAKAMVQGNSFQKKVTLLFGIRHAVEEKSNGPSQGGPRQRAEALAALSNAFNSSSDMTSSMSQDRLNGLNQGGPRQRAEALAALNSAFKSSSGTKSSSPKTTGRSQGSQRAAAVAALSQVLTAEKKKQSPDSSPVATRSPVVETSTSDAKSESAPSETEGPEEVAEVKETEEPAPGTGSNGNSEPKQESVEDSNDTQNSQTVFSYEQLKAKSGSHLSGIDLKRREAYLADNEFGTVFGMTKEAFYKLPRWKQDMLKKKHELF</sequence>
<dbReference type="GO" id="GO:0007015">
    <property type="term" value="P:actin filament organization"/>
    <property type="evidence" value="ECO:0007669"/>
    <property type="project" value="UniProtKB-ARBA"/>
</dbReference>
<dbReference type="FunFam" id="3.40.20.10:FF:000033">
    <property type="entry name" value="Villin-4"/>
    <property type="match status" value="1"/>
</dbReference>
<feature type="compositionally biased region" description="Low complexity" evidence="9">
    <location>
        <begin position="757"/>
        <end position="767"/>
    </location>
</feature>
<dbReference type="FunFam" id="3.40.20.10:FF:000039">
    <property type="entry name" value="Villin-4"/>
    <property type="match status" value="1"/>
</dbReference>
<dbReference type="CDD" id="cd11288">
    <property type="entry name" value="gelsolin_S5_like"/>
    <property type="match status" value="1"/>
</dbReference>
<reference evidence="11 12" key="1">
    <citation type="submission" date="2019-01" db="EMBL/GenBank/DDBJ databases">
        <title>Sequencing of cultivated peanut Arachis hypogaea provides insights into genome evolution and oil improvement.</title>
        <authorList>
            <person name="Chen X."/>
        </authorList>
    </citation>
    <scope>NUCLEOTIDE SEQUENCE [LARGE SCALE GENOMIC DNA]</scope>
    <source>
        <strain evidence="12">cv. Fuhuasheng</strain>
        <tissue evidence="11">Leaves</tissue>
    </source>
</reference>
<dbReference type="SMART" id="SM00262">
    <property type="entry name" value="GEL"/>
    <property type="match status" value="6"/>
</dbReference>
<dbReference type="EMBL" id="SDMP01000016">
    <property type="protein sequence ID" value="RYR01399.1"/>
    <property type="molecule type" value="Genomic_DNA"/>
</dbReference>
<dbReference type="SUPFAM" id="SSF47050">
    <property type="entry name" value="VHP, Villin headpiece domain"/>
    <property type="match status" value="1"/>
</dbReference>
<dbReference type="Pfam" id="PF02209">
    <property type="entry name" value="VHP"/>
    <property type="match status" value="1"/>
</dbReference>
<keyword evidence="7" id="KW-0009">Actin-binding</keyword>
<dbReference type="GO" id="GO:0051693">
    <property type="term" value="P:actin filament capping"/>
    <property type="evidence" value="ECO:0007669"/>
    <property type="project" value="UniProtKB-KW"/>
</dbReference>
<dbReference type="InterPro" id="IPR003128">
    <property type="entry name" value="Villin_headpiece"/>
</dbReference>
<evidence type="ECO:0000256" key="3">
    <source>
        <dbReference type="ARBA" id="ARBA00022467"/>
    </source>
</evidence>
<evidence type="ECO:0000313" key="11">
    <source>
        <dbReference type="EMBL" id="RYR01399.1"/>
    </source>
</evidence>
<keyword evidence="8" id="KW-0206">Cytoskeleton</keyword>
<feature type="region of interest" description="Disordered" evidence="9">
    <location>
        <begin position="757"/>
        <end position="781"/>
    </location>
</feature>
<evidence type="ECO:0000256" key="9">
    <source>
        <dbReference type="SAM" id="MobiDB-lite"/>
    </source>
</evidence>
<keyword evidence="4" id="KW-0963">Cytoplasm</keyword>
<feature type="domain" description="HP" evidence="10">
    <location>
        <begin position="902"/>
        <end position="967"/>
    </location>
</feature>
<evidence type="ECO:0000256" key="7">
    <source>
        <dbReference type="ARBA" id="ARBA00023203"/>
    </source>
</evidence>
<dbReference type="PRINTS" id="PR00597">
    <property type="entry name" value="GELSOLIN"/>
</dbReference>
<evidence type="ECO:0000313" key="12">
    <source>
        <dbReference type="Proteomes" id="UP000289738"/>
    </source>
</evidence>
<dbReference type="GO" id="GO:0051015">
    <property type="term" value="F:actin filament binding"/>
    <property type="evidence" value="ECO:0007669"/>
    <property type="project" value="InterPro"/>
</dbReference>
<dbReference type="CDD" id="cd11291">
    <property type="entry name" value="gelsolin_S6_like"/>
    <property type="match status" value="1"/>
</dbReference>
<evidence type="ECO:0000256" key="5">
    <source>
        <dbReference type="ARBA" id="ARBA00022737"/>
    </source>
</evidence>
<dbReference type="CDD" id="cd11289">
    <property type="entry name" value="gelsolin_S2_like"/>
    <property type="match status" value="1"/>
</dbReference>
<dbReference type="InterPro" id="IPR036886">
    <property type="entry name" value="Villin_headpiece_dom_sf"/>
</dbReference>
<dbReference type="CDD" id="cd11293">
    <property type="entry name" value="gelsolin_S4_like"/>
    <property type="match status" value="1"/>
</dbReference>
<dbReference type="PANTHER" id="PTHR11977:SF51">
    <property type="entry name" value="PROTEIN FLIGHTLESS-1 HOMOLOG"/>
    <property type="match status" value="1"/>
</dbReference>
<dbReference type="AlphaFoldDB" id="A0A444YHP5"/>
<dbReference type="GO" id="GO:0051014">
    <property type="term" value="P:actin filament severing"/>
    <property type="evidence" value="ECO:0007669"/>
    <property type="project" value="UniProtKB-ARBA"/>
</dbReference>
<dbReference type="FunFam" id="3.40.20.10:FF:000001">
    <property type="entry name" value="Gelsolin"/>
    <property type="match status" value="1"/>
</dbReference>
<feature type="compositionally biased region" description="Polar residues" evidence="9">
    <location>
        <begin position="835"/>
        <end position="861"/>
    </location>
</feature>
<keyword evidence="12" id="KW-1185">Reference proteome</keyword>
<feature type="region of interest" description="Disordered" evidence="9">
    <location>
        <begin position="793"/>
        <end position="910"/>
    </location>
</feature>
<evidence type="ECO:0000256" key="2">
    <source>
        <dbReference type="ARBA" id="ARBA00008418"/>
    </source>
</evidence>
<dbReference type="Gene3D" id="1.10.950.10">
    <property type="entry name" value="Villin headpiece domain"/>
    <property type="match status" value="1"/>
</dbReference>
<dbReference type="SUPFAM" id="SSF55753">
    <property type="entry name" value="Actin depolymerizing proteins"/>
    <property type="match status" value="6"/>
</dbReference>
<name>A0A444YHP5_ARAHY</name>
<comment type="subcellular location">
    <subcellularLocation>
        <location evidence="1">Cytoplasm</location>
        <location evidence="1">Cytoskeleton</location>
    </subcellularLocation>
</comment>
<dbReference type="PANTHER" id="PTHR11977">
    <property type="entry name" value="VILLIN"/>
    <property type="match status" value="1"/>
</dbReference>
<evidence type="ECO:0000256" key="1">
    <source>
        <dbReference type="ARBA" id="ARBA00004245"/>
    </source>
</evidence>
<dbReference type="STRING" id="3818.A0A444YHP5"/>
<feature type="compositionally biased region" description="Low complexity" evidence="9">
    <location>
        <begin position="794"/>
        <end position="810"/>
    </location>
</feature>
<dbReference type="Gene3D" id="3.40.20.10">
    <property type="entry name" value="Severin"/>
    <property type="match status" value="6"/>
</dbReference>
<feature type="compositionally biased region" description="Polar residues" evidence="9">
    <location>
        <begin position="900"/>
        <end position="909"/>
    </location>
</feature>
<organism evidence="11 12">
    <name type="scientific">Arachis hypogaea</name>
    <name type="common">Peanut</name>
    <dbReference type="NCBI Taxonomy" id="3818"/>
    <lineage>
        <taxon>Eukaryota</taxon>
        <taxon>Viridiplantae</taxon>
        <taxon>Streptophyta</taxon>
        <taxon>Embryophyta</taxon>
        <taxon>Tracheophyta</taxon>
        <taxon>Spermatophyta</taxon>
        <taxon>Magnoliopsida</taxon>
        <taxon>eudicotyledons</taxon>
        <taxon>Gunneridae</taxon>
        <taxon>Pentapetalae</taxon>
        <taxon>rosids</taxon>
        <taxon>fabids</taxon>
        <taxon>Fabales</taxon>
        <taxon>Fabaceae</taxon>
        <taxon>Papilionoideae</taxon>
        <taxon>50 kb inversion clade</taxon>
        <taxon>dalbergioids sensu lato</taxon>
        <taxon>Dalbergieae</taxon>
        <taxon>Pterocarpus clade</taxon>
        <taxon>Arachis</taxon>
    </lineage>
</organism>
<dbReference type="InterPro" id="IPR007123">
    <property type="entry name" value="Gelsolin-like_dom"/>
</dbReference>
<evidence type="ECO:0000256" key="4">
    <source>
        <dbReference type="ARBA" id="ARBA00022490"/>
    </source>
</evidence>
<dbReference type="FunFam" id="3.40.20.10:FF:000038">
    <property type="entry name" value="Villin-like 1"/>
    <property type="match status" value="1"/>
</dbReference>
<evidence type="ECO:0000256" key="8">
    <source>
        <dbReference type="ARBA" id="ARBA00023212"/>
    </source>
</evidence>
<keyword evidence="3" id="KW-0117">Actin capping</keyword>
<dbReference type="InterPro" id="IPR007122">
    <property type="entry name" value="Villin/Gelsolin"/>
</dbReference>
<comment type="caution">
    <text evidence="11">The sequence shown here is derived from an EMBL/GenBank/DDBJ whole genome shotgun (WGS) entry which is preliminary data.</text>
</comment>
<protein>
    <recommendedName>
        <fullName evidence="10">HP domain-containing protein</fullName>
    </recommendedName>
</protein>
<keyword evidence="6" id="KW-0106">Calcium</keyword>
<dbReference type="SMART" id="SM00153">
    <property type="entry name" value="VHP"/>
    <property type="match status" value="1"/>
</dbReference>